<dbReference type="Proteomes" id="UP001327560">
    <property type="component" value="Chromosome 9"/>
</dbReference>
<dbReference type="InterPro" id="IPR027417">
    <property type="entry name" value="P-loop_NTPase"/>
</dbReference>
<accession>A0AAQ3L7K2</accession>
<reference evidence="8 9" key="1">
    <citation type="submission" date="2023-10" db="EMBL/GenBank/DDBJ databases">
        <title>Chromosome-scale genome assembly provides insights into flower coloration mechanisms of Canna indica.</title>
        <authorList>
            <person name="Li C."/>
        </authorList>
    </citation>
    <scope>NUCLEOTIDE SEQUENCE [LARGE SCALE GENOMIC DNA]</scope>
    <source>
        <tissue evidence="8">Flower</tissue>
    </source>
</reference>
<gene>
    <name evidence="8" type="ORF">Cni_G28553</name>
</gene>
<keyword evidence="3" id="KW-0460">Magnesium</keyword>
<evidence type="ECO:0000313" key="9">
    <source>
        <dbReference type="Proteomes" id="UP001327560"/>
    </source>
</evidence>
<evidence type="ECO:0000256" key="6">
    <source>
        <dbReference type="SAM" id="MobiDB-lite"/>
    </source>
</evidence>
<evidence type="ECO:0000256" key="2">
    <source>
        <dbReference type="ARBA" id="ARBA00007448"/>
    </source>
</evidence>
<keyword evidence="5" id="KW-0547">Nucleotide-binding</keyword>
<dbReference type="Gene3D" id="3.40.50.300">
    <property type="entry name" value="P-loop containing nucleotide triphosphate hydrolases"/>
    <property type="match status" value="1"/>
</dbReference>
<dbReference type="GO" id="GO:0005524">
    <property type="term" value="F:ATP binding"/>
    <property type="evidence" value="ECO:0007669"/>
    <property type="project" value="UniProtKB-KW"/>
</dbReference>
<protein>
    <submittedName>
        <fullName evidence="8">AAA-ATPase</fullName>
    </submittedName>
</protein>
<dbReference type="InterPro" id="IPR003960">
    <property type="entry name" value="ATPase_AAA_CS"/>
</dbReference>
<dbReference type="Pfam" id="PF25568">
    <property type="entry name" value="AAA_lid_At3g28540"/>
    <property type="match status" value="1"/>
</dbReference>
<evidence type="ECO:0000256" key="5">
    <source>
        <dbReference type="RuleBase" id="RU003651"/>
    </source>
</evidence>
<dbReference type="InterPro" id="IPR058017">
    <property type="entry name" value="At3g28540-like_C"/>
</dbReference>
<feature type="region of interest" description="Disordered" evidence="6">
    <location>
        <begin position="311"/>
        <end position="337"/>
    </location>
</feature>
<dbReference type="AlphaFoldDB" id="A0AAQ3L7K2"/>
<comment type="catalytic activity">
    <reaction evidence="4">
        <text>ATP + H2O = ADP + phosphate + H(+)</text>
        <dbReference type="Rhea" id="RHEA:13065"/>
        <dbReference type="ChEBI" id="CHEBI:15377"/>
        <dbReference type="ChEBI" id="CHEBI:15378"/>
        <dbReference type="ChEBI" id="CHEBI:30616"/>
        <dbReference type="ChEBI" id="CHEBI:43474"/>
        <dbReference type="ChEBI" id="CHEBI:456216"/>
    </reaction>
</comment>
<dbReference type="InterPro" id="IPR025753">
    <property type="entry name" value="AAA_N_dom"/>
</dbReference>
<dbReference type="PROSITE" id="PS00674">
    <property type="entry name" value="AAA"/>
    <property type="match status" value="1"/>
</dbReference>
<dbReference type="Pfam" id="PF14363">
    <property type="entry name" value="AAA_assoc"/>
    <property type="match status" value="1"/>
</dbReference>
<dbReference type="Gene3D" id="6.10.280.40">
    <property type="match status" value="1"/>
</dbReference>
<dbReference type="InterPro" id="IPR003593">
    <property type="entry name" value="AAA+_ATPase"/>
</dbReference>
<evidence type="ECO:0000256" key="1">
    <source>
        <dbReference type="ARBA" id="ARBA00001946"/>
    </source>
</evidence>
<keyword evidence="9" id="KW-1185">Reference proteome</keyword>
<dbReference type="SMART" id="SM00382">
    <property type="entry name" value="AAA"/>
    <property type="match status" value="1"/>
</dbReference>
<dbReference type="SUPFAM" id="SSF52540">
    <property type="entry name" value="P-loop containing nucleoside triphosphate hydrolases"/>
    <property type="match status" value="1"/>
</dbReference>
<dbReference type="PANTHER" id="PTHR23070">
    <property type="entry name" value="BCS1 AAA-TYPE ATPASE"/>
    <property type="match status" value="1"/>
</dbReference>
<name>A0AAQ3L7K2_9LILI</name>
<comment type="similarity">
    <text evidence="2">Belongs to the AAA ATPase family. BCS1 subfamily.</text>
</comment>
<dbReference type="GO" id="GO:0006950">
    <property type="term" value="P:response to stress"/>
    <property type="evidence" value="ECO:0007669"/>
    <property type="project" value="UniProtKB-ARBA"/>
</dbReference>
<evidence type="ECO:0000256" key="3">
    <source>
        <dbReference type="ARBA" id="ARBA00022842"/>
    </source>
</evidence>
<dbReference type="InterPro" id="IPR003959">
    <property type="entry name" value="ATPase_AAA_core"/>
</dbReference>
<dbReference type="CDD" id="cd19510">
    <property type="entry name" value="RecA-like_BCS1"/>
    <property type="match status" value="1"/>
</dbReference>
<dbReference type="GO" id="GO:0016887">
    <property type="term" value="F:ATP hydrolysis activity"/>
    <property type="evidence" value="ECO:0007669"/>
    <property type="project" value="InterPro"/>
</dbReference>
<keyword evidence="5" id="KW-0067">ATP-binding</keyword>
<evidence type="ECO:0000259" key="7">
    <source>
        <dbReference type="SMART" id="SM00382"/>
    </source>
</evidence>
<dbReference type="InterPro" id="IPR050747">
    <property type="entry name" value="Mitochondrial_chaperone_BCS1"/>
</dbReference>
<sequence length="483" mass="54329">MALAWDWSSIGSLFATLLFVRTAYRDFLPPELHRIISFLFNGLMSRFNRDTKIVIDEFDAGGSTNELYDAAQAYLGERCLDDAPVVRLSKRHDSPQPSASLPAYHTTNDSFSGISLRWSSIVEHAPSSSNPLRHHSAAADHHFLELSFHRRYRQDVRSLYIPHVLKEAERIRLRTRKRRLYTNRAAVFGDDHRNPWSPVPFSHPSTFATIAIDPDQRKEILDDLQRFAQRQQYYARVGRAWKRGYLLYGPPGTGKTSLIAAIANLLEFDVYDLELTAVHSNTLLRRLLVSTTPKSVVVIEDVDCSLDLSDRKNKDKKSVNPETEGEEAAVDDPSNGSANGFSKTTAVSLSGVLNFVDGLWSSCVGERLMIFTTNHPERLDPALLRPGRMDRKIELSYCHAKAFRLLARNYLDVGEEHKLMAEAEALLEEVQMTPAEIAEVFMRCDGDGEGADAAMAEVIREMRRRKGITAAASKAVGKQPQEV</sequence>
<proteinExistence type="inferred from homology"/>
<dbReference type="EMBL" id="CP136898">
    <property type="protein sequence ID" value="WOL19751.1"/>
    <property type="molecule type" value="Genomic_DNA"/>
</dbReference>
<feature type="domain" description="AAA+ ATPase" evidence="7">
    <location>
        <begin position="241"/>
        <end position="399"/>
    </location>
</feature>
<evidence type="ECO:0000256" key="4">
    <source>
        <dbReference type="ARBA" id="ARBA00049360"/>
    </source>
</evidence>
<evidence type="ECO:0000313" key="8">
    <source>
        <dbReference type="EMBL" id="WOL19751.1"/>
    </source>
</evidence>
<comment type="cofactor">
    <cofactor evidence="1">
        <name>Mg(2+)</name>
        <dbReference type="ChEBI" id="CHEBI:18420"/>
    </cofactor>
</comment>
<dbReference type="Pfam" id="PF00004">
    <property type="entry name" value="AAA"/>
    <property type="match status" value="1"/>
</dbReference>
<organism evidence="8 9">
    <name type="scientific">Canna indica</name>
    <name type="common">Indian-shot</name>
    <dbReference type="NCBI Taxonomy" id="4628"/>
    <lineage>
        <taxon>Eukaryota</taxon>
        <taxon>Viridiplantae</taxon>
        <taxon>Streptophyta</taxon>
        <taxon>Embryophyta</taxon>
        <taxon>Tracheophyta</taxon>
        <taxon>Spermatophyta</taxon>
        <taxon>Magnoliopsida</taxon>
        <taxon>Liliopsida</taxon>
        <taxon>Zingiberales</taxon>
        <taxon>Cannaceae</taxon>
        <taxon>Canna</taxon>
    </lineage>
</organism>